<name>A0A318HX79_9BACT</name>
<sequence length="56" mass="6719">MFYVDIKYITCFVCNKKNNSLSAGIESLFINDDLKNIYNIFDFYLEYIRKTFNFAP</sequence>
<dbReference type="STRING" id="1122991.GCA_000613445_01567"/>
<proteinExistence type="predicted"/>
<organism evidence="1 2">
    <name type="scientific">Hoylesella shahii DSM 15611 = JCM 12083</name>
    <dbReference type="NCBI Taxonomy" id="1122991"/>
    <lineage>
        <taxon>Bacteria</taxon>
        <taxon>Pseudomonadati</taxon>
        <taxon>Bacteroidota</taxon>
        <taxon>Bacteroidia</taxon>
        <taxon>Bacteroidales</taxon>
        <taxon>Prevotellaceae</taxon>
        <taxon>Hoylesella</taxon>
    </lineage>
</organism>
<comment type="caution">
    <text evidence="1">The sequence shown here is derived from an EMBL/GenBank/DDBJ whole genome shotgun (WGS) entry which is preliminary data.</text>
</comment>
<reference evidence="1 2" key="1">
    <citation type="submission" date="2018-05" db="EMBL/GenBank/DDBJ databases">
        <title>Genomic Encyclopedia of Type Strains, Phase I: the one thousand microbial genomes (KMG-I) project.</title>
        <authorList>
            <person name="Kyrpides N."/>
        </authorList>
    </citation>
    <scope>NUCLEOTIDE SEQUENCE [LARGE SCALE GENOMIC DNA]</scope>
    <source>
        <strain evidence="1 2">DSM 15611</strain>
    </source>
</reference>
<evidence type="ECO:0000313" key="1">
    <source>
        <dbReference type="EMBL" id="PXX21290.1"/>
    </source>
</evidence>
<dbReference type="EMBL" id="QJJX01000021">
    <property type="protein sequence ID" value="PXX21290.1"/>
    <property type="molecule type" value="Genomic_DNA"/>
</dbReference>
<gene>
    <name evidence="1" type="ORF">EJ73_01814</name>
</gene>
<evidence type="ECO:0000313" key="2">
    <source>
        <dbReference type="Proteomes" id="UP000248314"/>
    </source>
</evidence>
<keyword evidence="2" id="KW-1185">Reference proteome</keyword>
<protein>
    <submittedName>
        <fullName evidence="1">Uncharacterized protein</fullName>
    </submittedName>
</protein>
<accession>A0A318HX79</accession>
<dbReference type="Proteomes" id="UP000248314">
    <property type="component" value="Unassembled WGS sequence"/>
</dbReference>
<dbReference type="AlphaFoldDB" id="A0A318HX79"/>